<reference evidence="1 2" key="1">
    <citation type="submission" date="2014-10" db="EMBL/GenBank/DDBJ databases">
        <title>Draft genome of the hookworm Ancylostoma caninum.</title>
        <authorList>
            <person name="Mitreva M."/>
        </authorList>
    </citation>
    <scope>NUCLEOTIDE SEQUENCE [LARGE SCALE GENOMIC DNA]</scope>
    <source>
        <strain evidence="1 2">Baltimore</strain>
    </source>
</reference>
<evidence type="ECO:0000313" key="2">
    <source>
        <dbReference type="Proteomes" id="UP000252519"/>
    </source>
</evidence>
<proteinExistence type="predicted"/>
<dbReference type="AlphaFoldDB" id="A0A368GH58"/>
<accession>A0A368GH58</accession>
<dbReference type="EMBL" id="JOJR01000148">
    <property type="protein sequence ID" value="RCN43713.1"/>
    <property type="molecule type" value="Genomic_DNA"/>
</dbReference>
<sequence length="103" mass="11679">MFRFRRFRLSSTCLSRWCPCCYAEVDDVLRESSRPTVLTPEHLQSTIRAYPTKRDVVVVECSPGPSSSAKAAQMTTTTMLTSLDVITPPNGEFLNIYLFLKLQ</sequence>
<keyword evidence="2" id="KW-1185">Reference proteome</keyword>
<dbReference type="Proteomes" id="UP000252519">
    <property type="component" value="Unassembled WGS sequence"/>
</dbReference>
<comment type="caution">
    <text evidence="1">The sequence shown here is derived from an EMBL/GenBank/DDBJ whole genome shotgun (WGS) entry which is preliminary data.</text>
</comment>
<gene>
    <name evidence="1" type="ORF">ANCCAN_10277</name>
</gene>
<name>A0A368GH58_ANCCA</name>
<protein>
    <submittedName>
        <fullName evidence="1">Uncharacterized protein</fullName>
    </submittedName>
</protein>
<evidence type="ECO:0000313" key="1">
    <source>
        <dbReference type="EMBL" id="RCN43713.1"/>
    </source>
</evidence>
<organism evidence="1 2">
    <name type="scientific">Ancylostoma caninum</name>
    <name type="common">Dog hookworm</name>
    <dbReference type="NCBI Taxonomy" id="29170"/>
    <lineage>
        <taxon>Eukaryota</taxon>
        <taxon>Metazoa</taxon>
        <taxon>Ecdysozoa</taxon>
        <taxon>Nematoda</taxon>
        <taxon>Chromadorea</taxon>
        <taxon>Rhabditida</taxon>
        <taxon>Rhabditina</taxon>
        <taxon>Rhabditomorpha</taxon>
        <taxon>Strongyloidea</taxon>
        <taxon>Ancylostomatidae</taxon>
        <taxon>Ancylostomatinae</taxon>
        <taxon>Ancylostoma</taxon>
    </lineage>
</organism>